<accession>A0A6P7L915</accession>
<gene>
    <name evidence="4 5 6" type="primary">LOC114846305</name>
</gene>
<dbReference type="OrthoDB" id="9900190at2759"/>
<dbReference type="Proteomes" id="UP000515150">
    <property type="component" value="Chromosome 19"/>
</dbReference>
<feature type="domain" description="PH" evidence="2">
    <location>
        <begin position="19"/>
        <end position="138"/>
    </location>
</feature>
<protein>
    <submittedName>
        <fullName evidence="4 5">Pleckstrin homology domain-containing family S member 1-like isoform X1</fullName>
    </submittedName>
</protein>
<dbReference type="InterPro" id="IPR042986">
    <property type="entry name" value="PLEKHS1"/>
</dbReference>
<reference evidence="4 5" key="1">
    <citation type="submission" date="2025-04" db="UniProtKB">
        <authorList>
            <consortium name="RefSeq"/>
        </authorList>
    </citation>
    <scope>IDENTIFICATION</scope>
</reference>
<feature type="compositionally biased region" description="Low complexity" evidence="1">
    <location>
        <begin position="294"/>
        <end position="316"/>
    </location>
</feature>
<dbReference type="RefSeq" id="XP_055360243.1">
    <property type="nucleotide sequence ID" value="XM_055504268.1"/>
</dbReference>
<dbReference type="RefSeq" id="XP_028990982.1">
    <property type="nucleotide sequence ID" value="XM_029135149.2"/>
</dbReference>
<dbReference type="SUPFAM" id="SSF50729">
    <property type="entry name" value="PH domain-like"/>
    <property type="match status" value="1"/>
</dbReference>
<evidence type="ECO:0000259" key="2">
    <source>
        <dbReference type="PROSITE" id="PS50003"/>
    </source>
</evidence>
<keyword evidence="3" id="KW-1185">Reference proteome</keyword>
<dbReference type="PANTHER" id="PTHR47014">
    <property type="entry name" value="PLECKSTRIN HOMOLOGY DOMAIN-CONTAINING FAMILY S MEMBER 1"/>
    <property type="match status" value="1"/>
</dbReference>
<evidence type="ECO:0000313" key="6">
    <source>
        <dbReference type="RefSeq" id="XP_055360243.1"/>
    </source>
</evidence>
<evidence type="ECO:0000313" key="5">
    <source>
        <dbReference type="RefSeq" id="XP_028990982.1"/>
    </source>
</evidence>
<dbReference type="AlphaFoldDB" id="A0A6P7L915"/>
<name>A0A6P7L915_BETSP</name>
<dbReference type="KEGG" id="bspl:114846305"/>
<dbReference type="PROSITE" id="PS50003">
    <property type="entry name" value="PH_DOMAIN"/>
    <property type="match status" value="1"/>
</dbReference>
<evidence type="ECO:0000313" key="3">
    <source>
        <dbReference type="Proteomes" id="UP000515150"/>
    </source>
</evidence>
<dbReference type="RefSeq" id="XP_028990981.1">
    <property type="nucleotide sequence ID" value="XM_029135148.3"/>
</dbReference>
<evidence type="ECO:0000256" key="1">
    <source>
        <dbReference type="SAM" id="MobiDB-lite"/>
    </source>
</evidence>
<dbReference type="Gene3D" id="2.30.29.30">
    <property type="entry name" value="Pleckstrin-homology domain (PH domain)/Phosphotyrosine-binding domain (PTB)"/>
    <property type="match status" value="1"/>
</dbReference>
<dbReference type="InterPro" id="IPR011993">
    <property type="entry name" value="PH-like_dom_sf"/>
</dbReference>
<dbReference type="GeneID" id="114846305"/>
<sequence length="415" mass="47243">MQKSSKNAVVFYKLAGAETEIRSGYLFKSPPSKRMKAEKSWKKRFFVLFKINDHQHELKYFRSADDRDKAYGEIDLSQVSVMYVSPQHHPKWGLVQKSFKCSPNCVLYIGTIERDYFLVGDTSDEIDAWFSDLFDAQLSRPHTMHNVEELSNGQEVIEVITKPLHKKKTSAPQKPLRKIRSISDPCTNAEEGVRVPKNEAIYRRRASEPVNPIYDYPRPLLTKSLTIEENGPNDESIYETMSEIRSKQLEHAGEELTNGTLTRITPAFDKAKSQVSQMPTCAEETEDREEKNASDYSSSSSEISSFSNENLSSIDSPDPYASEERNIKVKVTDLKRHLVLKDVNRKLSVSGWLSLKSVNLFYKGDEILGVNDLRVSTEDEFNMFINKSLKSEVKVNVRRPAVRPSPLSPSSPCSD</sequence>
<dbReference type="PANTHER" id="PTHR47014:SF1">
    <property type="entry name" value="PLECKSTRIN HOMOLOGY DOMAIN-CONTAINING FAMILY S MEMBER 1"/>
    <property type="match status" value="1"/>
</dbReference>
<feature type="region of interest" description="Disordered" evidence="1">
    <location>
        <begin position="268"/>
        <end position="321"/>
    </location>
</feature>
<dbReference type="SMART" id="SM00233">
    <property type="entry name" value="PH"/>
    <property type="match status" value="1"/>
</dbReference>
<proteinExistence type="predicted"/>
<organism evidence="3 4">
    <name type="scientific">Betta splendens</name>
    <name type="common">Siamese fighting fish</name>
    <dbReference type="NCBI Taxonomy" id="158456"/>
    <lineage>
        <taxon>Eukaryota</taxon>
        <taxon>Metazoa</taxon>
        <taxon>Chordata</taxon>
        <taxon>Craniata</taxon>
        <taxon>Vertebrata</taxon>
        <taxon>Euteleostomi</taxon>
        <taxon>Actinopterygii</taxon>
        <taxon>Neopterygii</taxon>
        <taxon>Teleostei</taxon>
        <taxon>Neoteleostei</taxon>
        <taxon>Acanthomorphata</taxon>
        <taxon>Anabantaria</taxon>
        <taxon>Anabantiformes</taxon>
        <taxon>Anabantoidei</taxon>
        <taxon>Osphronemidae</taxon>
        <taxon>Betta</taxon>
    </lineage>
</organism>
<dbReference type="Pfam" id="PF00169">
    <property type="entry name" value="PH"/>
    <property type="match status" value="1"/>
</dbReference>
<evidence type="ECO:0000313" key="4">
    <source>
        <dbReference type="RefSeq" id="XP_028990981.1"/>
    </source>
</evidence>
<dbReference type="InterPro" id="IPR001849">
    <property type="entry name" value="PH_domain"/>
</dbReference>